<evidence type="ECO:0000256" key="7">
    <source>
        <dbReference type="ARBA" id="ARBA00023136"/>
    </source>
</evidence>
<evidence type="ECO:0000256" key="1">
    <source>
        <dbReference type="ARBA" id="ARBA00004651"/>
    </source>
</evidence>
<dbReference type="AlphaFoldDB" id="A0A059FGV9"/>
<feature type="transmembrane region" description="Helical" evidence="9">
    <location>
        <begin position="316"/>
        <end position="336"/>
    </location>
</feature>
<feature type="transmembrane region" description="Helical" evidence="9">
    <location>
        <begin position="95"/>
        <end position="119"/>
    </location>
</feature>
<keyword evidence="11" id="KW-1185">Reference proteome</keyword>
<dbReference type="InterPro" id="IPR026033">
    <property type="entry name" value="Azg-like_bact_archaea"/>
</dbReference>
<evidence type="ECO:0000256" key="5">
    <source>
        <dbReference type="ARBA" id="ARBA00022692"/>
    </source>
</evidence>
<dbReference type="PANTHER" id="PTHR43337">
    <property type="entry name" value="XANTHINE/URACIL PERMEASE C887.17-RELATED"/>
    <property type="match status" value="1"/>
</dbReference>
<proteinExistence type="inferred from homology"/>
<dbReference type="PATRIC" id="fig|1280952.3.peg.1286"/>
<keyword evidence="4 8" id="KW-1003">Cell membrane</keyword>
<feature type="transmembrane region" description="Helical" evidence="9">
    <location>
        <begin position="348"/>
        <end position="365"/>
    </location>
</feature>
<dbReference type="Proteomes" id="UP000024816">
    <property type="component" value="Unassembled WGS sequence"/>
</dbReference>
<keyword evidence="7 8" id="KW-0472">Membrane</keyword>
<feature type="transmembrane region" description="Helical" evidence="9">
    <location>
        <begin position="49"/>
        <end position="75"/>
    </location>
</feature>
<keyword evidence="6 8" id="KW-1133">Transmembrane helix</keyword>
<dbReference type="PANTHER" id="PTHR43337:SF1">
    <property type="entry name" value="XANTHINE_URACIL PERMEASE C887.17-RELATED"/>
    <property type="match status" value="1"/>
</dbReference>
<feature type="transmembrane region" description="Helical" evidence="9">
    <location>
        <begin position="411"/>
        <end position="429"/>
    </location>
</feature>
<sequence>MLNKLFDLDARGTTARTEIIAGLTTFLAMSYIIFVNPDILANAGMDKGAVFVATCLSAAIGSAIMGLYANYPIAIAPGMGLNAYFTYGVVIGMGLPWQVALAAVFLSGLIFVALSLLPIREWIINAIPLELKMAISAGIGLFLIIIGLSGVGIIVSHPATIVGLGDLGQTPALLAIMCFFLIGILEARKVPGGILIGILVTTVTGVLIGAAPPPGLVSLPPSIEPTLFALDWSQALEVGIAVVVISFLFVDMFDTAGTLVSVAHRAGLLDEKGHVINLRKALIADSTATVAGAALGTSSATSYIESIAGVKAGGRTGLTAVTVAGLFCLALFFAPLASAVQPYATMPALVYVGCLMTGGLTHVNWSDPTSYMPAVITAIAMPLTYSIANGIGLGVIVYVVLKTGAGRWKDISPGALILAAAFLTKFIFLDSV</sequence>
<accession>A0A059FGV9</accession>
<feature type="transmembrane region" description="Helical" evidence="9">
    <location>
        <begin position="232"/>
        <end position="250"/>
    </location>
</feature>
<dbReference type="GO" id="GO:0005886">
    <property type="term" value="C:plasma membrane"/>
    <property type="evidence" value="ECO:0007669"/>
    <property type="project" value="UniProtKB-SubCell"/>
</dbReference>
<dbReference type="PIRSF" id="PIRSF005353">
    <property type="entry name" value="PbuG"/>
    <property type="match status" value="1"/>
</dbReference>
<evidence type="ECO:0000256" key="3">
    <source>
        <dbReference type="ARBA" id="ARBA00022448"/>
    </source>
</evidence>
<dbReference type="Pfam" id="PF00860">
    <property type="entry name" value="Xan_ur_permease"/>
    <property type="match status" value="1"/>
</dbReference>
<evidence type="ECO:0000256" key="8">
    <source>
        <dbReference type="PIRNR" id="PIRNR005353"/>
    </source>
</evidence>
<evidence type="ECO:0000313" key="11">
    <source>
        <dbReference type="Proteomes" id="UP000024816"/>
    </source>
</evidence>
<dbReference type="GO" id="GO:0005345">
    <property type="term" value="F:purine nucleobase transmembrane transporter activity"/>
    <property type="evidence" value="ECO:0007669"/>
    <property type="project" value="TreeGrafter"/>
</dbReference>
<feature type="transmembrane region" description="Helical" evidence="9">
    <location>
        <begin position="131"/>
        <end position="155"/>
    </location>
</feature>
<dbReference type="RefSeq" id="WP_035579618.1">
    <property type="nucleotide sequence ID" value="NZ_ARYJ01000003.1"/>
</dbReference>
<name>A0A059FGV9_9PROT</name>
<dbReference type="EMBL" id="ARYJ01000003">
    <property type="protein sequence ID" value="KCZ89875.1"/>
    <property type="molecule type" value="Genomic_DNA"/>
</dbReference>
<keyword evidence="5 8" id="KW-0812">Transmembrane</keyword>
<comment type="similarity">
    <text evidence="2 8">Belongs to the nucleobase:cation symporter-2 (NCS2) (TC 2.A.40) family. Azg-like subfamily.</text>
</comment>
<organism evidence="10 11">
    <name type="scientific">Hyphomonas jannaschiana VP2</name>
    <dbReference type="NCBI Taxonomy" id="1280952"/>
    <lineage>
        <taxon>Bacteria</taxon>
        <taxon>Pseudomonadati</taxon>
        <taxon>Pseudomonadota</taxon>
        <taxon>Alphaproteobacteria</taxon>
        <taxon>Hyphomonadales</taxon>
        <taxon>Hyphomonadaceae</taxon>
        <taxon>Hyphomonas</taxon>
    </lineage>
</organism>
<evidence type="ECO:0000256" key="9">
    <source>
        <dbReference type="SAM" id="Phobius"/>
    </source>
</evidence>
<dbReference type="InterPro" id="IPR045018">
    <property type="entry name" value="Azg-like"/>
</dbReference>
<dbReference type="OrthoDB" id="9808458at2"/>
<comment type="subcellular location">
    <subcellularLocation>
        <location evidence="1 8">Cell membrane</location>
        <topology evidence="1 8">Multi-pass membrane protein</topology>
    </subcellularLocation>
</comment>
<comment type="caution">
    <text evidence="10">The sequence shown here is derived from an EMBL/GenBank/DDBJ whole genome shotgun (WGS) entry which is preliminary data.</text>
</comment>
<evidence type="ECO:0000256" key="4">
    <source>
        <dbReference type="ARBA" id="ARBA00022475"/>
    </source>
</evidence>
<dbReference type="InterPro" id="IPR006043">
    <property type="entry name" value="NCS2"/>
</dbReference>
<dbReference type="eggNOG" id="COG2252">
    <property type="taxonomic scope" value="Bacteria"/>
</dbReference>
<feature type="transmembrane region" description="Helical" evidence="9">
    <location>
        <begin position="167"/>
        <end position="185"/>
    </location>
</feature>
<protein>
    <submittedName>
        <fullName evidence="10">Membrane permease</fullName>
    </submittedName>
</protein>
<feature type="transmembrane region" description="Helical" evidence="9">
    <location>
        <begin position="20"/>
        <end position="37"/>
    </location>
</feature>
<evidence type="ECO:0000256" key="6">
    <source>
        <dbReference type="ARBA" id="ARBA00022989"/>
    </source>
</evidence>
<feature type="transmembrane region" description="Helical" evidence="9">
    <location>
        <begin position="192"/>
        <end position="212"/>
    </location>
</feature>
<evidence type="ECO:0000256" key="2">
    <source>
        <dbReference type="ARBA" id="ARBA00005697"/>
    </source>
</evidence>
<dbReference type="STRING" id="1280952.HJA_06472"/>
<gene>
    <name evidence="10" type="ORF">HJA_06472</name>
</gene>
<keyword evidence="3 8" id="KW-0813">Transport</keyword>
<feature type="transmembrane region" description="Helical" evidence="9">
    <location>
        <begin position="371"/>
        <end position="399"/>
    </location>
</feature>
<evidence type="ECO:0000313" key="10">
    <source>
        <dbReference type="EMBL" id="KCZ89875.1"/>
    </source>
</evidence>
<reference evidence="10 11" key="1">
    <citation type="journal article" date="2014" name="Antonie Van Leeuwenhoek">
        <title>Hyphomonas beringensis sp. nov. and Hyphomonas chukchiensis sp. nov., isolated from surface seawater of the Bering Sea and Chukchi Sea.</title>
        <authorList>
            <person name="Li C."/>
            <person name="Lai Q."/>
            <person name="Li G."/>
            <person name="Dong C."/>
            <person name="Wang J."/>
            <person name="Liao Y."/>
            <person name="Shao Z."/>
        </authorList>
    </citation>
    <scope>NUCLEOTIDE SEQUENCE [LARGE SCALE GENOMIC DNA]</scope>
    <source>
        <strain evidence="10 11">VP2</strain>
    </source>
</reference>